<reference evidence="6" key="1">
    <citation type="submission" date="2025-08" db="UniProtKB">
        <authorList>
            <consortium name="RefSeq"/>
        </authorList>
    </citation>
    <scope>IDENTIFICATION</scope>
    <source>
        <tissue evidence="6">Muscle</tissue>
    </source>
</reference>
<dbReference type="CDD" id="cd11783">
    <property type="entry name" value="SH3_SH3RF_3"/>
    <property type="match status" value="1"/>
</dbReference>
<evidence type="ECO:0000259" key="4">
    <source>
        <dbReference type="PROSITE" id="PS50002"/>
    </source>
</evidence>
<dbReference type="InterPro" id="IPR001452">
    <property type="entry name" value="SH3_domain"/>
</dbReference>
<dbReference type="PROSITE" id="PS50002">
    <property type="entry name" value="SH3"/>
    <property type="match status" value="1"/>
</dbReference>
<feature type="non-terminal residue" evidence="6">
    <location>
        <position position="231"/>
    </location>
</feature>
<protein>
    <submittedName>
        <fullName evidence="6">SH3 domain-containing RING finger protein 3-like</fullName>
    </submittedName>
</protein>
<organism evidence="5 6">
    <name type="scientific">Limulus polyphemus</name>
    <name type="common">Atlantic horseshoe crab</name>
    <dbReference type="NCBI Taxonomy" id="6850"/>
    <lineage>
        <taxon>Eukaryota</taxon>
        <taxon>Metazoa</taxon>
        <taxon>Ecdysozoa</taxon>
        <taxon>Arthropoda</taxon>
        <taxon>Chelicerata</taxon>
        <taxon>Merostomata</taxon>
        <taxon>Xiphosura</taxon>
        <taxon>Limulidae</taxon>
        <taxon>Limulus</taxon>
    </lineage>
</organism>
<evidence type="ECO:0000256" key="2">
    <source>
        <dbReference type="PROSITE-ProRule" id="PRU00192"/>
    </source>
</evidence>
<evidence type="ECO:0000256" key="3">
    <source>
        <dbReference type="SAM" id="MobiDB-lite"/>
    </source>
</evidence>
<evidence type="ECO:0000256" key="1">
    <source>
        <dbReference type="ARBA" id="ARBA00022443"/>
    </source>
</evidence>
<proteinExistence type="predicted"/>
<dbReference type="PANTHER" id="PTHR14167">
    <property type="entry name" value="SH3 DOMAIN-CONTAINING"/>
    <property type="match status" value="1"/>
</dbReference>
<dbReference type="InterPro" id="IPR036028">
    <property type="entry name" value="SH3-like_dom_sf"/>
</dbReference>
<feature type="region of interest" description="Disordered" evidence="3">
    <location>
        <begin position="207"/>
        <end position="231"/>
    </location>
</feature>
<dbReference type="SMART" id="SM00326">
    <property type="entry name" value="SH3"/>
    <property type="match status" value="1"/>
</dbReference>
<gene>
    <name evidence="6" type="primary">LOC106477359</name>
</gene>
<keyword evidence="5" id="KW-1185">Reference proteome</keyword>
<evidence type="ECO:0000313" key="6">
    <source>
        <dbReference type="RefSeq" id="XP_013793392.1"/>
    </source>
</evidence>
<feature type="compositionally biased region" description="Polar residues" evidence="3">
    <location>
        <begin position="21"/>
        <end position="52"/>
    </location>
</feature>
<dbReference type="PRINTS" id="PR00452">
    <property type="entry name" value="SH3DOMAIN"/>
</dbReference>
<feature type="region of interest" description="Disordered" evidence="3">
    <location>
        <begin position="141"/>
        <end position="189"/>
    </location>
</feature>
<evidence type="ECO:0000313" key="5">
    <source>
        <dbReference type="Proteomes" id="UP000694941"/>
    </source>
</evidence>
<dbReference type="Gene3D" id="2.30.30.40">
    <property type="entry name" value="SH3 Domains"/>
    <property type="match status" value="1"/>
</dbReference>
<feature type="region of interest" description="Disordered" evidence="3">
    <location>
        <begin position="1"/>
        <end position="52"/>
    </location>
</feature>
<dbReference type="Pfam" id="PF14604">
    <property type="entry name" value="SH3_9"/>
    <property type="match status" value="1"/>
</dbReference>
<sequence length="231" mass="24899">WAESSGARIVRRHSGRRERNTGNSTPQKETSETESGSNNGIPTSSSHGPNNTHVPVPVFYVAVYNYKPHKEDELELKKGELYTVCEKCQDGWFKGTSLRTGRSGVFPGNYVQLPKSSSLQPHFPQGASPAASMKLPTSKIVSVSSPPTTTTQAVQPVLHSQSFSSSGNGSKPSGSYHSNPRSKHAVTSESRCGILVGLREWTQSLAGIAPPPQHLPRPQPSSRNSISALQK</sequence>
<dbReference type="InterPro" id="IPR050384">
    <property type="entry name" value="Endophilin_SH3RF"/>
</dbReference>
<dbReference type="PANTHER" id="PTHR14167:SF51">
    <property type="entry name" value="RING-TYPE E3 UBIQUITIN TRANSFERASE"/>
    <property type="match status" value="1"/>
</dbReference>
<dbReference type="SUPFAM" id="SSF50044">
    <property type="entry name" value="SH3-domain"/>
    <property type="match status" value="1"/>
</dbReference>
<dbReference type="Proteomes" id="UP000694941">
    <property type="component" value="Unplaced"/>
</dbReference>
<accession>A0ABM1C384</accession>
<feature type="compositionally biased region" description="Low complexity" evidence="3">
    <location>
        <begin position="141"/>
        <end position="175"/>
    </location>
</feature>
<dbReference type="GeneID" id="106477359"/>
<keyword evidence="1 2" id="KW-0728">SH3 domain</keyword>
<dbReference type="RefSeq" id="XP_013793392.1">
    <property type="nucleotide sequence ID" value="XM_013937938.1"/>
</dbReference>
<feature type="compositionally biased region" description="Pro residues" evidence="3">
    <location>
        <begin position="209"/>
        <end position="219"/>
    </location>
</feature>
<feature type="non-terminal residue" evidence="6">
    <location>
        <position position="1"/>
    </location>
</feature>
<feature type="domain" description="SH3" evidence="4">
    <location>
        <begin position="55"/>
        <end position="116"/>
    </location>
</feature>
<name>A0ABM1C384_LIMPO</name>